<dbReference type="RefSeq" id="WP_226747317.1">
    <property type="nucleotide sequence ID" value="NZ_JAJATZ010000002.1"/>
</dbReference>
<evidence type="ECO:0000313" key="5">
    <source>
        <dbReference type="Proteomes" id="UP001138961"/>
    </source>
</evidence>
<dbReference type="PROSITE" id="PS51782">
    <property type="entry name" value="LYSM"/>
    <property type="match status" value="1"/>
</dbReference>
<dbReference type="CDD" id="cd12797">
    <property type="entry name" value="M23_peptidase"/>
    <property type="match status" value="1"/>
</dbReference>
<dbReference type="PROSITE" id="PS51257">
    <property type="entry name" value="PROKAR_LIPOPROTEIN"/>
    <property type="match status" value="1"/>
</dbReference>
<evidence type="ECO:0000256" key="2">
    <source>
        <dbReference type="SAM" id="SignalP"/>
    </source>
</evidence>
<feature type="region of interest" description="Disordered" evidence="1">
    <location>
        <begin position="208"/>
        <end position="288"/>
    </location>
</feature>
<dbReference type="SUPFAM" id="SSF51261">
    <property type="entry name" value="Duplicated hybrid motif"/>
    <property type="match status" value="1"/>
</dbReference>
<dbReference type="InterPro" id="IPR036779">
    <property type="entry name" value="LysM_dom_sf"/>
</dbReference>
<evidence type="ECO:0000256" key="1">
    <source>
        <dbReference type="SAM" id="MobiDB-lite"/>
    </source>
</evidence>
<organism evidence="4 5">
    <name type="scientific">Loktanella gaetbuli</name>
    <dbReference type="NCBI Taxonomy" id="2881335"/>
    <lineage>
        <taxon>Bacteria</taxon>
        <taxon>Pseudomonadati</taxon>
        <taxon>Pseudomonadota</taxon>
        <taxon>Alphaproteobacteria</taxon>
        <taxon>Rhodobacterales</taxon>
        <taxon>Roseobacteraceae</taxon>
        <taxon>Loktanella</taxon>
    </lineage>
</organism>
<feature type="domain" description="LysM" evidence="3">
    <location>
        <begin position="161"/>
        <end position="205"/>
    </location>
</feature>
<dbReference type="SUPFAM" id="SSF54106">
    <property type="entry name" value="LysM domain"/>
    <property type="match status" value="2"/>
</dbReference>
<evidence type="ECO:0000313" key="4">
    <source>
        <dbReference type="EMBL" id="MCB5198358.1"/>
    </source>
</evidence>
<feature type="compositionally biased region" description="Pro residues" evidence="1">
    <location>
        <begin position="270"/>
        <end position="282"/>
    </location>
</feature>
<gene>
    <name evidence="4" type="ORF">LGQ03_03820</name>
</gene>
<feature type="compositionally biased region" description="Low complexity" evidence="1">
    <location>
        <begin position="212"/>
        <end position="228"/>
    </location>
</feature>
<feature type="compositionally biased region" description="Low complexity" evidence="1">
    <location>
        <begin position="235"/>
        <end position="250"/>
    </location>
</feature>
<dbReference type="InterPro" id="IPR016047">
    <property type="entry name" value="M23ase_b-sheet_dom"/>
</dbReference>
<feature type="compositionally biased region" description="Low complexity" evidence="1">
    <location>
        <begin position="258"/>
        <end position="269"/>
    </location>
</feature>
<protein>
    <submittedName>
        <fullName evidence="4">Peptidoglycan DD-metalloendopeptidase family protein</fullName>
    </submittedName>
</protein>
<proteinExistence type="predicted"/>
<dbReference type="PANTHER" id="PTHR21666:SF270">
    <property type="entry name" value="MUREIN HYDROLASE ACTIVATOR ENVC"/>
    <property type="match status" value="1"/>
</dbReference>
<dbReference type="Pfam" id="PF01551">
    <property type="entry name" value="Peptidase_M23"/>
    <property type="match status" value="1"/>
</dbReference>
<keyword evidence="2" id="KW-0732">Signal</keyword>
<dbReference type="PANTHER" id="PTHR21666">
    <property type="entry name" value="PEPTIDASE-RELATED"/>
    <property type="match status" value="1"/>
</dbReference>
<feature type="signal peptide" evidence="2">
    <location>
        <begin position="1"/>
        <end position="27"/>
    </location>
</feature>
<dbReference type="CDD" id="cd00118">
    <property type="entry name" value="LysM"/>
    <property type="match status" value="2"/>
</dbReference>
<comment type="caution">
    <text evidence="4">The sequence shown here is derived from an EMBL/GenBank/DDBJ whole genome shotgun (WGS) entry which is preliminary data.</text>
</comment>
<dbReference type="InterPro" id="IPR011055">
    <property type="entry name" value="Dup_hybrid_motif"/>
</dbReference>
<accession>A0ABS8BRL6</accession>
<dbReference type="Proteomes" id="UP001138961">
    <property type="component" value="Unassembled WGS sequence"/>
</dbReference>
<dbReference type="Gene3D" id="2.70.70.10">
    <property type="entry name" value="Glucose Permease (Domain IIA)"/>
    <property type="match status" value="1"/>
</dbReference>
<sequence>MTQTRRNAALRLTFSCAGIALMAACDAGLPDIDLRDRTGAFDTSPAVGNLPDRPDPDQRGVITYADYQVAVARRGDTVASIASRVGVDPATLASFNGIEQGVTLRDGEVLALPTRVPGAQTTVPLDVTAVATTALDRADATSGGLAVPAASPAQTTATQPIRHRVERGETAFSISRLYNVPVGTLAEWNGLDSSLTVREGQFILVPQGGGAADPAGGPITAPGIGSTSPVPPSAAAPLPASTPSVAAPVTLPDAPDLTTAAPTVSETASAPPPPPPPAPAPAATPAASEARFVRPLAGAIIRDYSPGRNEGIDIAATAGTTVKAADSGTVAAVTQDTSGTSIVVVKHADNLLTVYTNLENLSVAKGDSVARGGNLGQVGAGDPTFVHFEVRRGLNSVDPNEFLP</sequence>
<reference evidence="4" key="1">
    <citation type="submission" date="2021-10" db="EMBL/GenBank/DDBJ databases">
        <title>Loktanella gaetbuli sp. nov., isolated from a tidal flat.</title>
        <authorList>
            <person name="Park S."/>
            <person name="Yoon J.-H."/>
        </authorList>
    </citation>
    <scope>NUCLEOTIDE SEQUENCE</scope>
    <source>
        <strain evidence="4">TSTF-M6</strain>
    </source>
</reference>
<dbReference type="InterPro" id="IPR018392">
    <property type="entry name" value="LysM"/>
</dbReference>
<dbReference type="Pfam" id="PF01476">
    <property type="entry name" value="LysM"/>
    <property type="match status" value="2"/>
</dbReference>
<dbReference type="SMART" id="SM00257">
    <property type="entry name" value="LysM"/>
    <property type="match status" value="2"/>
</dbReference>
<dbReference type="InterPro" id="IPR050570">
    <property type="entry name" value="Cell_wall_metabolism_enzyme"/>
</dbReference>
<dbReference type="Gene3D" id="3.10.350.10">
    <property type="entry name" value="LysM domain"/>
    <property type="match status" value="2"/>
</dbReference>
<name>A0ABS8BRL6_9RHOB</name>
<evidence type="ECO:0000259" key="3">
    <source>
        <dbReference type="PROSITE" id="PS51782"/>
    </source>
</evidence>
<feature type="chain" id="PRO_5045568487" evidence="2">
    <location>
        <begin position="28"/>
        <end position="404"/>
    </location>
</feature>
<dbReference type="EMBL" id="JAJATZ010000002">
    <property type="protein sequence ID" value="MCB5198358.1"/>
    <property type="molecule type" value="Genomic_DNA"/>
</dbReference>
<keyword evidence="5" id="KW-1185">Reference proteome</keyword>